<feature type="region of interest" description="Disordered" evidence="1">
    <location>
        <begin position="109"/>
        <end position="129"/>
    </location>
</feature>
<evidence type="ECO:0000313" key="2">
    <source>
        <dbReference type="EMBL" id="GER49931.1"/>
    </source>
</evidence>
<dbReference type="PANTHER" id="PTHR34396:SF22">
    <property type="entry name" value="ZINC FINGER BED DOMAIN-CONTAINING PROTEIN DAYSLEEPER-LIKE"/>
    <property type="match status" value="1"/>
</dbReference>
<dbReference type="PANTHER" id="PTHR34396">
    <property type="entry name" value="OS03G0264950 PROTEIN-RELATED"/>
    <property type="match status" value="1"/>
</dbReference>
<evidence type="ECO:0000313" key="3">
    <source>
        <dbReference type="Proteomes" id="UP000325081"/>
    </source>
</evidence>
<dbReference type="GO" id="GO:0005634">
    <property type="term" value="C:nucleus"/>
    <property type="evidence" value="ECO:0007669"/>
    <property type="project" value="TreeGrafter"/>
</dbReference>
<dbReference type="AlphaFoldDB" id="A0A5A7R117"/>
<feature type="region of interest" description="Disordered" evidence="1">
    <location>
        <begin position="193"/>
        <end position="212"/>
    </location>
</feature>
<accession>A0A5A7R117</accession>
<name>A0A5A7R117_STRAF</name>
<sequence length="212" mass="23838">MAPARIVVLGDRVRFKKSDSAVILVPLFFNLKSQFLIPSSSSISHPIVILNSPSRRHPQFRLSEARSSSLSSNQGSCPSIGMEQMNEVDMEENPDVMSEEELAIIDEDKEQTYPEGEGGDKPFEKKKRGKTSTVWDNMEVVTLENGTKKVKCLHCKSLFAKSGIGTTTQYKRHLASCLQRQLNSEFQNKMTQHDEMDVSESSTYHEVELPQA</sequence>
<comment type="caution">
    <text evidence="2">The sequence shown here is derived from an EMBL/GenBank/DDBJ whole genome shotgun (WGS) entry which is preliminary data.</text>
</comment>
<dbReference type="InterPro" id="IPR053031">
    <property type="entry name" value="Cuticle_assoc_protein"/>
</dbReference>
<dbReference type="SMART" id="SM00614">
    <property type="entry name" value="ZnF_BED"/>
    <property type="match status" value="1"/>
</dbReference>
<dbReference type="SUPFAM" id="SSF57667">
    <property type="entry name" value="beta-beta-alpha zinc fingers"/>
    <property type="match status" value="1"/>
</dbReference>
<dbReference type="InterPro" id="IPR036236">
    <property type="entry name" value="Znf_C2H2_sf"/>
</dbReference>
<evidence type="ECO:0000256" key="1">
    <source>
        <dbReference type="SAM" id="MobiDB-lite"/>
    </source>
</evidence>
<dbReference type="GO" id="GO:0006357">
    <property type="term" value="P:regulation of transcription by RNA polymerase II"/>
    <property type="evidence" value="ECO:0007669"/>
    <property type="project" value="TreeGrafter"/>
</dbReference>
<gene>
    <name evidence="2" type="ORF">STAS_27203</name>
</gene>
<dbReference type="Proteomes" id="UP000325081">
    <property type="component" value="Unassembled WGS sequence"/>
</dbReference>
<organism evidence="2 3">
    <name type="scientific">Striga asiatica</name>
    <name type="common">Asiatic witchweed</name>
    <name type="synonym">Buchnera asiatica</name>
    <dbReference type="NCBI Taxonomy" id="4170"/>
    <lineage>
        <taxon>Eukaryota</taxon>
        <taxon>Viridiplantae</taxon>
        <taxon>Streptophyta</taxon>
        <taxon>Embryophyta</taxon>
        <taxon>Tracheophyta</taxon>
        <taxon>Spermatophyta</taxon>
        <taxon>Magnoliopsida</taxon>
        <taxon>eudicotyledons</taxon>
        <taxon>Gunneridae</taxon>
        <taxon>Pentapetalae</taxon>
        <taxon>asterids</taxon>
        <taxon>lamiids</taxon>
        <taxon>Lamiales</taxon>
        <taxon>Orobanchaceae</taxon>
        <taxon>Buchnereae</taxon>
        <taxon>Striga</taxon>
    </lineage>
</organism>
<keyword evidence="3" id="KW-1185">Reference proteome</keyword>
<feature type="compositionally biased region" description="Basic and acidic residues" evidence="1">
    <location>
        <begin position="203"/>
        <end position="212"/>
    </location>
</feature>
<protein>
    <submittedName>
        <fullName evidence="2">1-deoxy-D-xylulose-5-phosphate synthase</fullName>
    </submittedName>
</protein>
<feature type="region of interest" description="Disordered" evidence="1">
    <location>
        <begin position="60"/>
        <end position="81"/>
    </location>
</feature>
<dbReference type="OrthoDB" id="1721065at2759"/>
<dbReference type="EMBL" id="BKCP01008959">
    <property type="protein sequence ID" value="GER49931.1"/>
    <property type="molecule type" value="Genomic_DNA"/>
</dbReference>
<dbReference type="GO" id="GO:1990837">
    <property type="term" value="F:sequence-specific double-stranded DNA binding"/>
    <property type="evidence" value="ECO:0007669"/>
    <property type="project" value="TreeGrafter"/>
</dbReference>
<reference evidence="3" key="1">
    <citation type="journal article" date="2019" name="Curr. Biol.">
        <title>Genome Sequence of Striga asiatica Provides Insight into the Evolution of Plant Parasitism.</title>
        <authorList>
            <person name="Yoshida S."/>
            <person name="Kim S."/>
            <person name="Wafula E.K."/>
            <person name="Tanskanen J."/>
            <person name="Kim Y.M."/>
            <person name="Honaas L."/>
            <person name="Yang Z."/>
            <person name="Spallek T."/>
            <person name="Conn C.E."/>
            <person name="Ichihashi Y."/>
            <person name="Cheong K."/>
            <person name="Cui S."/>
            <person name="Der J.P."/>
            <person name="Gundlach H."/>
            <person name="Jiao Y."/>
            <person name="Hori C."/>
            <person name="Ishida J.K."/>
            <person name="Kasahara H."/>
            <person name="Kiba T."/>
            <person name="Kim M.S."/>
            <person name="Koo N."/>
            <person name="Laohavisit A."/>
            <person name="Lee Y.H."/>
            <person name="Lumba S."/>
            <person name="McCourt P."/>
            <person name="Mortimer J.C."/>
            <person name="Mutuku J.M."/>
            <person name="Nomura T."/>
            <person name="Sasaki-Sekimoto Y."/>
            <person name="Seto Y."/>
            <person name="Wang Y."/>
            <person name="Wakatake T."/>
            <person name="Sakakibara H."/>
            <person name="Demura T."/>
            <person name="Yamaguchi S."/>
            <person name="Yoneyama K."/>
            <person name="Manabe R.I."/>
            <person name="Nelson D.C."/>
            <person name="Schulman A.H."/>
            <person name="Timko M.P."/>
            <person name="dePamphilis C.W."/>
            <person name="Choi D."/>
            <person name="Shirasu K."/>
        </authorList>
    </citation>
    <scope>NUCLEOTIDE SEQUENCE [LARGE SCALE GENOMIC DNA]</scope>
    <source>
        <strain evidence="3">cv. UVA1</strain>
    </source>
</reference>
<proteinExistence type="predicted"/>
<feature type="compositionally biased region" description="Low complexity" evidence="1">
    <location>
        <begin position="61"/>
        <end position="72"/>
    </location>
</feature>